<keyword evidence="1" id="KW-0812">Transmembrane</keyword>
<organism evidence="3 4">
    <name type="scientific">Flavisolibacter tropicus</name>
    <dbReference type="NCBI Taxonomy" id="1492898"/>
    <lineage>
        <taxon>Bacteria</taxon>
        <taxon>Pseudomonadati</taxon>
        <taxon>Bacteroidota</taxon>
        <taxon>Chitinophagia</taxon>
        <taxon>Chitinophagales</taxon>
        <taxon>Chitinophagaceae</taxon>
        <taxon>Flavisolibacter</taxon>
    </lineage>
</organism>
<protein>
    <recommendedName>
        <fullName evidence="2">Signal transduction histidine kinase internal region domain-containing protein</fullName>
    </recommendedName>
</protein>
<feature type="transmembrane region" description="Helical" evidence="1">
    <location>
        <begin position="12"/>
        <end position="30"/>
    </location>
</feature>
<reference evidence="3 4" key="2">
    <citation type="journal article" date="2016" name="Int. J. Syst. Evol. Microbiol.">
        <title>Flavisolibacter tropicus sp. nov., isolated from tropical soil.</title>
        <authorList>
            <person name="Lee J.J."/>
            <person name="Kang M.S."/>
            <person name="Kim G.S."/>
            <person name="Lee C.S."/>
            <person name="Lim S."/>
            <person name="Lee J."/>
            <person name="Roh S.H."/>
            <person name="Kang H."/>
            <person name="Ha J.M."/>
            <person name="Bae S."/>
            <person name="Jung H.Y."/>
            <person name="Kim M.K."/>
        </authorList>
    </citation>
    <scope>NUCLEOTIDE SEQUENCE [LARGE SCALE GENOMIC DNA]</scope>
    <source>
        <strain evidence="3 4">LCS9</strain>
    </source>
</reference>
<dbReference type="InterPro" id="IPR010559">
    <property type="entry name" value="Sig_transdc_His_kin_internal"/>
</dbReference>
<evidence type="ECO:0000256" key="1">
    <source>
        <dbReference type="SAM" id="Phobius"/>
    </source>
</evidence>
<dbReference type="PANTHER" id="PTHR34220">
    <property type="entry name" value="SENSOR HISTIDINE KINASE YPDA"/>
    <property type="match status" value="1"/>
</dbReference>
<dbReference type="STRING" id="1492898.SY85_23040"/>
<reference evidence="4" key="1">
    <citation type="submission" date="2015-01" db="EMBL/GenBank/DDBJ databases">
        <title>Flavisolibacter sp./LCS9/ whole genome sequencing.</title>
        <authorList>
            <person name="Kim M.K."/>
            <person name="Srinivasan S."/>
            <person name="Lee J.-J."/>
        </authorList>
    </citation>
    <scope>NUCLEOTIDE SEQUENCE [LARGE SCALE GENOMIC DNA]</scope>
    <source>
        <strain evidence="4">LCS9</strain>
    </source>
</reference>
<accession>A0A172U0P8</accession>
<dbReference type="Gene3D" id="3.30.565.10">
    <property type="entry name" value="Histidine kinase-like ATPase, C-terminal domain"/>
    <property type="match status" value="1"/>
</dbReference>
<dbReference type="Proteomes" id="UP000077177">
    <property type="component" value="Chromosome"/>
</dbReference>
<dbReference type="AlphaFoldDB" id="A0A172U0P8"/>
<evidence type="ECO:0000313" key="4">
    <source>
        <dbReference type="Proteomes" id="UP000077177"/>
    </source>
</evidence>
<sequence>MRYFKLNRKEQFTNMSLLSLLVYIVGYLQFDKEYLQDFNLFLTVYACNFIIGNVFVALLFQFMFYVRDRFPHYHQSLLRACILISSYVVITTVAMWAVFYTYEYTGVYGFTVDSTKLKWAMIIGILFDVIYFVIFESFYIEKRWGDDVREKEALRQANLVSQFESLKAQVNPHFLFNCLNSLSSLIAQNPNQAEDFVDEMSNVYRYLLRNNEQGLVTIETELQYIRSYFHLQKTRFGDAISLEIDIEENRWDSLIPPLTLQMLLENAVKHNVLRKASPLRIEIASKEGHLTVRNNIQLKSKQYIISTKIGLANIASKYKLLHQSDILIQNDGKYFEVSLPLIENTAHFSIDFKS</sequence>
<keyword evidence="1" id="KW-0472">Membrane</keyword>
<feature type="transmembrane region" description="Helical" evidence="1">
    <location>
        <begin position="77"/>
        <end position="99"/>
    </location>
</feature>
<dbReference type="GO" id="GO:0016020">
    <property type="term" value="C:membrane"/>
    <property type="evidence" value="ECO:0007669"/>
    <property type="project" value="InterPro"/>
</dbReference>
<evidence type="ECO:0000313" key="3">
    <source>
        <dbReference type="EMBL" id="ANE52925.1"/>
    </source>
</evidence>
<name>A0A172U0P8_9BACT</name>
<proteinExistence type="predicted"/>
<dbReference type="GO" id="GO:0000155">
    <property type="term" value="F:phosphorelay sensor kinase activity"/>
    <property type="evidence" value="ECO:0007669"/>
    <property type="project" value="InterPro"/>
</dbReference>
<dbReference type="KEGG" id="fla:SY85_23040"/>
<keyword evidence="1" id="KW-1133">Transmembrane helix</keyword>
<feature type="domain" description="Signal transduction histidine kinase internal region" evidence="2">
    <location>
        <begin position="162"/>
        <end position="239"/>
    </location>
</feature>
<gene>
    <name evidence="3" type="ORF">SY85_23040</name>
</gene>
<dbReference type="RefSeq" id="WP_066408242.1">
    <property type="nucleotide sequence ID" value="NZ_CP011390.1"/>
</dbReference>
<dbReference type="PANTHER" id="PTHR34220:SF7">
    <property type="entry name" value="SENSOR HISTIDINE KINASE YPDA"/>
    <property type="match status" value="1"/>
</dbReference>
<feature type="transmembrane region" description="Helical" evidence="1">
    <location>
        <begin position="42"/>
        <end position="65"/>
    </location>
</feature>
<keyword evidence="4" id="KW-1185">Reference proteome</keyword>
<feature type="transmembrane region" description="Helical" evidence="1">
    <location>
        <begin position="119"/>
        <end position="140"/>
    </location>
</feature>
<dbReference type="InterPro" id="IPR050640">
    <property type="entry name" value="Bact_2-comp_sensor_kinase"/>
</dbReference>
<dbReference type="InterPro" id="IPR036890">
    <property type="entry name" value="HATPase_C_sf"/>
</dbReference>
<dbReference type="OrthoDB" id="9809908at2"/>
<dbReference type="Pfam" id="PF06580">
    <property type="entry name" value="His_kinase"/>
    <property type="match status" value="1"/>
</dbReference>
<dbReference type="EMBL" id="CP011390">
    <property type="protein sequence ID" value="ANE52925.1"/>
    <property type="molecule type" value="Genomic_DNA"/>
</dbReference>
<evidence type="ECO:0000259" key="2">
    <source>
        <dbReference type="Pfam" id="PF06580"/>
    </source>
</evidence>